<evidence type="ECO:0000313" key="4">
    <source>
        <dbReference type="Proteomes" id="UP001144036"/>
    </source>
</evidence>
<dbReference type="EMBL" id="JAPNNL010000051">
    <property type="protein sequence ID" value="MDA0634798.1"/>
    <property type="molecule type" value="Genomic_DNA"/>
</dbReference>
<dbReference type="RefSeq" id="WP_270155622.1">
    <property type="nucleotide sequence ID" value="NZ_JAPNNL010000051.1"/>
</dbReference>
<dbReference type="InterPro" id="IPR050266">
    <property type="entry name" value="AB_hydrolase_sf"/>
</dbReference>
<feature type="compositionally biased region" description="Low complexity" evidence="1">
    <location>
        <begin position="292"/>
        <end position="332"/>
    </location>
</feature>
<dbReference type="InterPro" id="IPR029058">
    <property type="entry name" value="AB_hydrolase_fold"/>
</dbReference>
<dbReference type="SUPFAM" id="SSF53474">
    <property type="entry name" value="alpha/beta-Hydrolases"/>
    <property type="match status" value="1"/>
</dbReference>
<dbReference type="InterPro" id="IPR000073">
    <property type="entry name" value="AB_hydrolase_1"/>
</dbReference>
<proteinExistence type="predicted"/>
<sequence length="332" mass="35535">MAPSWFTDALAVPADTGEVIVDGVPIRYRAWGPAGRPGLVLVHGGAAHGRWWDHIAPHYAAHHRIVAPDLAGHGDSGHAPRYSHASWAGQVLAAAADAGLDGPPVLVGHSMGGLVCLRAALSYGERLAGVVCVDSILRDEADTPEHVRRRQRALSRPRLYPTREEAVARFHPIPEAGRAHRFIVEHLAETSVRAVEGGWTWKFDPLLFGQAELAMAELVPPACPVALVRARDGLPPPEMTDAMHRRLGCSLPVVEIADCGHHVMLDQPLSFMAALDEVLAAWGPAMRGRAPTSRTTTSRTTTSRTTTSRTTTSGNTTSGNATSRTTTSRTAT</sequence>
<gene>
    <name evidence="3" type="ORF">OUY22_15340</name>
</gene>
<dbReference type="PRINTS" id="PR00111">
    <property type="entry name" value="ABHYDROLASE"/>
</dbReference>
<evidence type="ECO:0000259" key="2">
    <source>
        <dbReference type="Pfam" id="PF12697"/>
    </source>
</evidence>
<keyword evidence="3" id="KW-0378">Hydrolase</keyword>
<dbReference type="GO" id="GO:0016787">
    <property type="term" value="F:hydrolase activity"/>
    <property type="evidence" value="ECO:0007669"/>
    <property type="project" value="UniProtKB-KW"/>
</dbReference>
<organism evidence="3 4">
    <name type="scientific">Nonomuraea corallina</name>
    <dbReference type="NCBI Taxonomy" id="2989783"/>
    <lineage>
        <taxon>Bacteria</taxon>
        <taxon>Bacillati</taxon>
        <taxon>Actinomycetota</taxon>
        <taxon>Actinomycetes</taxon>
        <taxon>Streptosporangiales</taxon>
        <taxon>Streptosporangiaceae</taxon>
        <taxon>Nonomuraea</taxon>
    </lineage>
</organism>
<reference evidence="3" key="1">
    <citation type="submission" date="2022-11" db="EMBL/GenBank/DDBJ databases">
        <title>Nonomuraea corallina sp. nov., a new species of the genus Nonomuraea isolated from sea side sediment in Thai sea.</title>
        <authorList>
            <person name="Ngamcharungchit C."/>
            <person name="Matsumoto A."/>
            <person name="Suriyachadkun C."/>
            <person name="Panbangred W."/>
            <person name="Inahashi Y."/>
            <person name="Intra B."/>
        </authorList>
    </citation>
    <scope>NUCLEOTIDE SEQUENCE</scope>
    <source>
        <strain evidence="3">MCN248</strain>
    </source>
</reference>
<feature type="domain" description="AB hydrolase-1" evidence="2">
    <location>
        <begin position="39"/>
        <end position="273"/>
    </location>
</feature>
<keyword evidence="4" id="KW-1185">Reference proteome</keyword>
<dbReference type="Proteomes" id="UP001144036">
    <property type="component" value="Unassembled WGS sequence"/>
</dbReference>
<dbReference type="Pfam" id="PF12697">
    <property type="entry name" value="Abhydrolase_6"/>
    <property type="match status" value="1"/>
</dbReference>
<dbReference type="PANTHER" id="PTHR43798">
    <property type="entry name" value="MONOACYLGLYCEROL LIPASE"/>
    <property type="match status" value="1"/>
</dbReference>
<dbReference type="Gene3D" id="3.40.50.1820">
    <property type="entry name" value="alpha/beta hydrolase"/>
    <property type="match status" value="1"/>
</dbReference>
<evidence type="ECO:0000313" key="3">
    <source>
        <dbReference type="EMBL" id="MDA0634798.1"/>
    </source>
</evidence>
<dbReference type="PANTHER" id="PTHR43798:SF33">
    <property type="entry name" value="HYDROLASE, PUTATIVE (AFU_ORTHOLOGUE AFUA_2G14860)-RELATED"/>
    <property type="match status" value="1"/>
</dbReference>
<comment type="caution">
    <text evidence="3">The sequence shown here is derived from an EMBL/GenBank/DDBJ whole genome shotgun (WGS) entry which is preliminary data.</text>
</comment>
<protein>
    <submittedName>
        <fullName evidence="3">Alpha/beta hydrolase</fullName>
    </submittedName>
</protein>
<evidence type="ECO:0000256" key="1">
    <source>
        <dbReference type="SAM" id="MobiDB-lite"/>
    </source>
</evidence>
<feature type="region of interest" description="Disordered" evidence="1">
    <location>
        <begin position="286"/>
        <end position="332"/>
    </location>
</feature>
<accession>A0ABT4SC69</accession>
<name>A0ABT4SC69_9ACTN</name>